<dbReference type="EMBL" id="MJIC01000015">
    <property type="protein sequence ID" value="OFI33232.1"/>
    <property type="molecule type" value="Genomic_DNA"/>
</dbReference>
<name>A0A1E8FBB8_9ALTE</name>
<dbReference type="InterPro" id="IPR021344">
    <property type="entry name" value="DUF2970"/>
</dbReference>
<keyword evidence="1" id="KW-0812">Transmembrane</keyword>
<comment type="caution">
    <text evidence="2">The sequence shown here is derived from an EMBL/GenBank/DDBJ whole genome shotgun (WGS) entry which is preliminary data.</text>
</comment>
<protein>
    <recommendedName>
        <fullName evidence="4">DUF2970 domain-containing protein</fullName>
    </recommendedName>
</protein>
<evidence type="ECO:0008006" key="4">
    <source>
        <dbReference type="Google" id="ProtNLM"/>
    </source>
</evidence>
<keyword evidence="3" id="KW-1185">Reference proteome</keyword>
<dbReference type="RefSeq" id="WP_070177608.1">
    <property type="nucleotide sequence ID" value="NZ_BMJR01000002.1"/>
</dbReference>
<accession>A0A1E8FBB8</accession>
<gene>
    <name evidence="2" type="ORF">BFC17_02930</name>
</gene>
<dbReference type="Proteomes" id="UP000176037">
    <property type="component" value="Unassembled WGS sequence"/>
</dbReference>
<evidence type="ECO:0000313" key="2">
    <source>
        <dbReference type="EMBL" id="OFI33232.1"/>
    </source>
</evidence>
<dbReference type="AlphaFoldDB" id="A0A1E8FBB8"/>
<keyword evidence="1" id="KW-1133">Transmembrane helix</keyword>
<dbReference type="STRING" id="1856405.BFC17_02930"/>
<evidence type="ECO:0000256" key="1">
    <source>
        <dbReference type="SAM" id="Phobius"/>
    </source>
</evidence>
<keyword evidence="1" id="KW-0472">Membrane</keyword>
<organism evidence="2 3">
    <name type="scientific">Alteromonas lipolytica</name>
    <dbReference type="NCBI Taxonomy" id="1856405"/>
    <lineage>
        <taxon>Bacteria</taxon>
        <taxon>Pseudomonadati</taxon>
        <taxon>Pseudomonadota</taxon>
        <taxon>Gammaproteobacteria</taxon>
        <taxon>Alteromonadales</taxon>
        <taxon>Alteromonadaceae</taxon>
        <taxon>Alteromonas/Salinimonas group</taxon>
        <taxon>Alteromonas</taxon>
    </lineage>
</organism>
<reference evidence="2 3" key="1">
    <citation type="submission" date="2016-09" db="EMBL/GenBank/DDBJ databases">
        <title>Alteromonas lipolytica, a new species isolated from sea water.</title>
        <authorList>
            <person name="Wu Y.-H."/>
            <person name="Cheng H."/>
            <person name="Xu X.-W."/>
        </authorList>
    </citation>
    <scope>NUCLEOTIDE SEQUENCE [LARGE SCALE GENOMIC DNA]</scope>
    <source>
        <strain evidence="2 3">JW12</strain>
    </source>
</reference>
<feature type="transmembrane region" description="Helical" evidence="1">
    <location>
        <begin position="36"/>
        <end position="62"/>
    </location>
</feature>
<dbReference type="OrthoDB" id="5625885at2"/>
<evidence type="ECO:0000313" key="3">
    <source>
        <dbReference type="Proteomes" id="UP000176037"/>
    </source>
</evidence>
<sequence>MAEKPGWLNVVQSVLASAFGVQSQKKYQQDFNQTTIAPYLIVGVVFVVLLVAGLVLLVKWLVP</sequence>
<proteinExistence type="predicted"/>
<dbReference type="Pfam" id="PF11174">
    <property type="entry name" value="DUF2970"/>
    <property type="match status" value="1"/>
</dbReference>